<dbReference type="GO" id="GO:0016874">
    <property type="term" value="F:ligase activity"/>
    <property type="evidence" value="ECO:0007669"/>
    <property type="project" value="UniProtKB-KW"/>
</dbReference>
<dbReference type="PANTHER" id="PTHR43679">
    <property type="entry name" value="OCTANOYLTRANSFERASE LIPM-RELATED"/>
    <property type="match status" value="1"/>
</dbReference>
<dbReference type="RefSeq" id="WP_208313666.1">
    <property type="nucleotide sequence ID" value="NZ_JAELYA010000003.1"/>
</dbReference>
<evidence type="ECO:0000259" key="1">
    <source>
        <dbReference type="PROSITE" id="PS51733"/>
    </source>
</evidence>
<dbReference type="Proteomes" id="UP000669060">
    <property type="component" value="Unassembled WGS sequence"/>
</dbReference>
<keyword evidence="2" id="KW-0436">Ligase</keyword>
<sequence length="238" mass="26419">MSEKVLRLAADDGLDAERAALDEVFSGRSDGRLLFWRPERNALVMPRRLSRLAGFAEAEALCRDRGWPIALRDTGGEPVPQSPAVLNVALAYAVPLADNEQTRIETAYLRLCQPLCDWLVAMGLDAGLGEVDGAFCDGRYNVNIGGRKLVGTAQRWRRRHSDGRYVVLAHGAILMENQREEMVEVVNAFYQACALEDRCRASSHIALDEHSAAPWQQVEALVGHFRRHLLDQGLSLDA</sequence>
<dbReference type="InterPro" id="IPR050664">
    <property type="entry name" value="Octanoyltrans_LipM/LipL"/>
</dbReference>
<dbReference type="Gene3D" id="3.30.930.10">
    <property type="entry name" value="Bira Bifunctional Protein, Domain 2"/>
    <property type="match status" value="1"/>
</dbReference>
<feature type="domain" description="BPL/LPL catalytic" evidence="1">
    <location>
        <begin position="27"/>
        <end position="233"/>
    </location>
</feature>
<comment type="caution">
    <text evidence="2">The sequence shown here is derived from an EMBL/GenBank/DDBJ whole genome shotgun (WGS) entry which is preliminary data.</text>
</comment>
<dbReference type="PROSITE" id="PS51733">
    <property type="entry name" value="BPL_LPL_CATALYTIC"/>
    <property type="match status" value="1"/>
</dbReference>
<organism evidence="2 3">
    <name type="scientific">Pseudomonas schmalbachii</name>
    <dbReference type="NCBI Taxonomy" id="2816993"/>
    <lineage>
        <taxon>Bacteria</taxon>
        <taxon>Pseudomonadati</taxon>
        <taxon>Pseudomonadota</taxon>
        <taxon>Gammaproteobacteria</taxon>
        <taxon>Pseudomonadales</taxon>
        <taxon>Pseudomonadaceae</taxon>
        <taxon>Pseudomonas</taxon>
    </lineage>
</organism>
<dbReference type="SUPFAM" id="SSF55681">
    <property type="entry name" value="Class II aaRS and biotin synthetases"/>
    <property type="match status" value="1"/>
</dbReference>
<proteinExistence type="predicted"/>
<name>A0ABS3TPY3_9PSED</name>
<dbReference type="EMBL" id="JAELYA010000003">
    <property type="protein sequence ID" value="MBO3275727.1"/>
    <property type="molecule type" value="Genomic_DNA"/>
</dbReference>
<reference evidence="2 3" key="1">
    <citation type="submission" date="2020-12" db="EMBL/GenBank/DDBJ databases">
        <title>Pseudomonas schmalbachii sp. nov. isolated from millipede gut.</title>
        <authorList>
            <person name="Shelomi M."/>
        </authorList>
    </citation>
    <scope>NUCLEOTIDE SEQUENCE [LARGE SCALE GENOMIC DNA]</scope>
    <source>
        <strain evidence="2 3">Milli4</strain>
    </source>
</reference>
<accession>A0ABS3TPY3</accession>
<evidence type="ECO:0000313" key="3">
    <source>
        <dbReference type="Proteomes" id="UP000669060"/>
    </source>
</evidence>
<protein>
    <submittedName>
        <fullName evidence="2">Lipoate--protein ligase family protein</fullName>
    </submittedName>
</protein>
<keyword evidence="3" id="KW-1185">Reference proteome</keyword>
<gene>
    <name evidence="2" type="ORF">JFY56_10870</name>
</gene>
<dbReference type="PANTHER" id="PTHR43679:SF2">
    <property type="entry name" value="OCTANOYL-[GCVH]:PROTEIN N-OCTANOYLTRANSFERASE"/>
    <property type="match status" value="1"/>
</dbReference>
<dbReference type="InterPro" id="IPR004143">
    <property type="entry name" value="BPL_LPL_catalytic"/>
</dbReference>
<dbReference type="Pfam" id="PF21948">
    <property type="entry name" value="LplA-B_cat"/>
    <property type="match status" value="1"/>
</dbReference>
<evidence type="ECO:0000313" key="2">
    <source>
        <dbReference type="EMBL" id="MBO3275727.1"/>
    </source>
</evidence>
<dbReference type="InterPro" id="IPR045864">
    <property type="entry name" value="aa-tRNA-synth_II/BPL/LPL"/>
</dbReference>